<comment type="caution">
    <text evidence="10">The sequence shown here is derived from an EMBL/GenBank/DDBJ whole genome shotgun (WGS) entry which is preliminary data.</text>
</comment>
<dbReference type="EC" id="6.1.1.-" evidence="7"/>
<dbReference type="Pfam" id="PF00749">
    <property type="entry name" value="tRNA-synt_1c"/>
    <property type="match status" value="1"/>
</dbReference>
<evidence type="ECO:0000256" key="5">
    <source>
        <dbReference type="ARBA" id="ARBA00022840"/>
    </source>
</evidence>
<feature type="domain" description="Glutamyl/glutaminyl-tRNA synthetase class Ib catalytic" evidence="9">
    <location>
        <begin position="5"/>
        <end position="255"/>
    </location>
</feature>
<feature type="binding site" evidence="7">
    <location>
        <position position="107"/>
    </location>
    <ligand>
        <name>Zn(2+)</name>
        <dbReference type="ChEBI" id="CHEBI:29105"/>
    </ligand>
</feature>
<feature type="binding site" evidence="7">
    <location>
        <position position="131"/>
    </location>
    <ligand>
        <name>Zn(2+)</name>
        <dbReference type="ChEBI" id="CHEBI:29105"/>
    </ligand>
</feature>
<dbReference type="SUPFAM" id="SSF52374">
    <property type="entry name" value="Nucleotidylyl transferase"/>
    <property type="match status" value="1"/>
</dbReference>
<dbReference type="InterPro" id="IPR001412">
    <property type="entry name" value="aa-tRNA-synth_I_CS"/>
</dbReference>
<dbReference type="PANTHER" id="PTHR43311">
    <property type="entry name" value="GLUTAMATE--TRNA LIGASE"/>
    <property type="match status" value="1"/>
</dbReference>
<dbReference type="GO" id="GO:0008270">
    <property type="term" value="F:zinc ion binding"/>
    <property type="evidence" value="ECO:0007669"/>
    <property type="project" value="UniProtKB-UniRule"/>
</dbReference>
<keyword evidence="5 7" id="KW-0067">ATP-binding</keyword>
<evidence type="ECO:0000256" key="7">
    <source>
        <dbReference type="HAMAP-Rule" id="MF_01428"/>
    </source>
</evidence>
<dbReference type="InterPro" id="IPR049940">
    <property type="entry name" value="GluQ/Sye"/>
</dbReference>
<evidence type="ECO:0000313" key="11">
    <source>
        <dbReference type="Proteomes" id="UP000824073"/>
    </source>
</evidence>
<evidence type="ECO:0000256" key="4">
    <source>
        <dbReference type="ARBA" id="ARBA00022833"/>
    </source>
</evidence>
<sequence length="316" mass="34947">MPQTVRGRFAPSPSGRMHLGNIYCALAAWLSCRAQGGTMLLRIEDLDPDRSKPEYARLIADDLLWLGLDWDEGGPGDRSFLQSTRGALYENALDTLRAQGLLYPCFCTRAELHAAQAPHAGDGRAVYDGRCRRLTPAERERLAEQRAPALRLAVPDGEICFDDLFCGRVCRDPARDPGDIIVRRRDGVFAYQLAVVVDDALMGVSEVIRGRDLLDSTPVQLRLYQLLGYRPPRFGHIPLLVAPDGRRLSKRERDLDMGALRAHFGAPEPLLGRLACAAGLLPRPEPVSARDLIALYRPDAFSRGDIVIDPADWAVS</sequence>
<dbReference type="GO" id="GO:0004818">
    <property type="term" value="F:glutamate-tRNA ligase activity"/>
    <property type="evidence" value="ECO:0007669"/>
    <property type="project" value="TreeGrafter"/>
</dbReference>
<organism evidence="10 11">
    <name type="scientific">Candidatus Ventrousia excrementavium</name>
    <dbReference type="NCBI Taxonomy" id="2840961"/>
    <lineage>
        <taxon>Bacteria</taxon>
        <taxon>Bacillati</taxon>
        <taxon>Bacillota</taxon>
        <taxon>Clostridia</taxon>
        <taxon>Eubacteriales</taxon>
        <taxon>Clostridiaceae</taxon>
        <taxon>Clostridiaceae incertae sedis</taxon>
        <taxon>Candidatus Ventrousia</taxon>
    </lineage>
</organism>
<dbReference type="InterPro" id="IPR020058">
    <property type="entry name" value="Glu/Gln-tRNA-synth_Ib_cat-dom"/>
</dbReference>
<feature type="binding site" evidence="7">
    <location>
        <position position="105"/>
    </location>
    <ligand>
        <name>Zn(2+)</name>
        <dbReference type="ChEBI" id="CHEBI:29105"/>
    </ligand>
</feature>
<dbReference type="GO" id="GO:0005524">
    <property type="term" value="F:ATP binding"/>
    <property type="evidence" value="ECO:0007669"/>
    <property type="project" value="UniProtKB-KW"/>
</dbReference>
<dbReference type="PROSITE" id="PS51257">
    <property type="entry name" value="PROKAR_LIPOPROTEIN"/>
    <property type="match status" value="1"/>
</dbReference>
<evidence type="ECO:0000256" key="6">
    <source>
        <dbReference type="ARBA" id="ARBA00023146"/>
    </source>
</evidence>
<reference evidence="10" key="1">
    <citation type="submission" date="2020-10" db="EMBL/GenBank/DDBJ databases">
        <authorList>
            <person name="Gilroy R."/>
        </authorList>
    </citation>
    <scope>NUCLEOTIDE SEQUENCE</scope>
    <source>
        <strain evidence="10">CHK191-8634</strain>
    </source>
</reference>
<feature type="binding site" evidence="7">
    <location>
        <begin position="8"/>
        <end position="12"/>
    </location>
    <ligand>
        <name>L-glutamate</name>
        <dbReference type="ChEBI" id="CHEBI:29985"/>
    </ligand>
</feature>
<keyword evidence="3 7" id="KW-0547">Nucleotide-binding</keyword>
<dbReference type="PANTHER" id="PTHR43311:SF1">
    <property type="entry name" value="GLUTAMYL-Q TRNA(ASP) SYNTHETASE"/>
    <property type="match status" value="1"/>
</dbReference>
<keyword evidence="4 7" id="KW-0862">Zinc</keyword>
<feature type="short sequence motif" description="'KMSKS' region" evidence="7">
    <location>
        <begin position="247"/>
        <end position="251"/>
    </location>
</feature>
<protein>
    <recommendedName>
        <fullName evidence="7">Glutamyl-Q tRNA(Asp) synthetase</fullName>
        <shortName evidence="7">Glu-Q-RSs</shortName>
        <ecNumber evidence="7">6.1.1.-</ecNumber>
    </recommendedName>
</protein>
<dbReference type="InterPro" id="IPR000924">
    <property type="entry name" value="Glu/Gln-tRNA-synth"/>
</dbReference>
<dbReference type="GO" id="GO:0006424">
    <property type="term" value="P:glutamyl-tRNA aminoacylation"/>
    <property type="evidence" value="ECO:0007669"/>
    <property type="project" value="InterPro"/>
</dbReference>
<dbReference type="Proteomes" id="UP000824073">
    <property type="component" value="Unassembled WGS sequence"/>
</dbReference>
<gene>
    <name evidence="10" type="primary">gluQRS</name>
    <name evidence="7" type="synonym">gluQ</name>
    <name evidence="10" type="ORF">IAB67_01450</name>
</gene>
<evidence type="ECO:0000256" key="1">
    <source>
        <dbReference type="ARBA" id="ARBA00022598"/>
    </source>
</evidence>
<proteinExistence type="inferred from homology"/>
<feature type="binding site" evidence="7">
    <location>
        <position position="127"/>
    </location>
    <ligand>
        <name>Zn(2+)</name>
        <dbReference type="ChEBI" id="CHEBI:29105"/>
    </ligand>
</feature>
<feature type="binding site" evidence="7">
    <location>
        <position position="250"/>
    </location>
    <ligand>
        <name>ATP</name>
        <dbReference type="ChEBI" id="CHEBI:30616"/>
    </ligand>
</feature>
<dbReference type="PROSITE" id="PS00178">
    <property type="entry name" value="AA_TRNA_LIGASE_I"/>
    <property type="match status" value="1"/>
</dbReference>
<dbReference type="PRINTS" id="PR00987">
    <property type="entry name" value="TRNASYNTHGLU"/>
</dbReference>
<evidence type="ECO:0000313" key="10">
    <source>
        <dbReference type="EMBL" id="HIU42945.1"/>
    </source>
</evidence>
<keyword evidence="8" id="KW-0648">Protein biosynthesis</keyword>
<evidence type="ECO:0000256" key="2">
    <source>
        <dbReference type="ARBA" id="ARBA00022723"/>
    </source>
</evidence>
<dbReference type="HAMAP" id="MF_01428">
    <property type="entry name" value="Glu_Q_tRNA_synth"/>
    <property type="match status" value="1"/>
</dbReference>
<keyword evidence="2 7" id="KW-0479">Metal-binding</keyword>
<accession>A0A9D1ITR6</accession>
<dbReference type="GO" id="GO:0006400">
    <property type="term" value="P:tRNA modification"/>
    <property type="evidence" value="ECO:0007669"/>
    <property type="project" value="InterPro"/>
</dbReference>
<evidence type="ECO:0000256" key="8">
    <source>
        <dbReference type="RuleBase" id="RU363037"/>
    </source>
</evidence>
<comment type="function">
    <text evidence="7">Catalyzes the tRNA-independent activation of glutamate in presence of ATP and the subsequent transfer of glutamate onto a tRNA(Asp). Glutamate is transferred on the 2-amino-5-(4,5-dihydroxy-2-cyclopenten-1-yl) moiety of the queuosine in the wobble position of the QUC anticodon.</text>
</comment>
<dbReference type="Gene3D" id="3.40.50.620">
    <property type="entry name" value="HUPs"/>
    <property type="match status" value="1"/>
</dbReference>
<keyword evidence="1 7" id="KW-0436">Ligase</keyword>
<dbReference type="EMBL" id="DVMR01000014">
    <property type="protein sequence ID" value="HIU42945.1"/>
    <property type="molecule type" value="Genomic_DNA"/>
</dbReference>
<dbReference type="NCBIfam" id="TIGR03838">
    <property type="entry name" value="queuosine_YadB"/>
    <property type="match status" value="1"/>
</dbReference>
<name>A0A9D1ITR6_9CLOT</name>
<dbReference type="InterPro" id="IPR014729">
    <property type="entry name" value="Rossmann-like_a/b/a_fold"/>
</dbReference>
<feature type="short sequence motif" description="'HIGH' region" evidence="7">
    <location>
        <begin position="11"/>
        <end position="21"/>
    </location>
</feature>
<comment type="cofactor">
    <cofactor evidence="7">
        <name>Zn(2+)</name>
        <dbReference type="ChEBI" id="CHEBI:29105"/>
    </cofactor>
    <text evidence="7">Binds 1 zinc ion per subunit.</text>
</comment>
<dbReference type="AlphaFoldDB" id="A0A9D1ITR6"/>
<reference evidence="10" key="2">
    <citation type="journal article" date="2021" name="PeerJ">
        <title>Extensive microbial diversity within the chicken gut microbiome revealed by metagenomics and culture.</title>
        <authorList>
            <person name="Gilroy R."/>
            <person name="Ravi A."/>
            <person name="Getino M."/>
            <person name="Pursley I."/>
            <person name="Horton D.L."/>
            <person name="Alikhan N.F."/>
            <person name="Baker D."/>
            <person name="Gharbi K."/>
            <person name="Hall N."/>
            <person name="Watson M."/>
            <person name="Adriaenssens E.M."/>
            <person name="Foster-Nyarko E."/>
            <person name="Jarju S."/>
            <person name="Secka A."/>
            <person name="Antonio M."/>
            <person name="Oren A."/>
            <person name="Chaudhuri R.R."/>
            <person name="La Ragione R."/>
            <person name="Hildebrand F."/>
            <person name="Pallen M.J."/>
        </authorList>
    </citation>
    <scope>NUCLEOTIDE SEQUENCE</scope>
    <source>
        <strain evidence="10">CHK191-8634</strain>
    </source>
</reference>
<evidence type="ECO:0000259" key="9">
    <source>
        <dbReference type="Pfam" id="PF00749"/>
    </source>
</evidence>
<dbReference type="NCBIfam" id="NF004315">
    <property type="entry name" value="PRK05710.1-4"/>
    <property type="match status" value="1"/>
</dbReference>
<dbReference type="NCBIfam" id="NF004314">
    <property type="entry name" value="PRK05710.1-3"/>
    <property type="match status" value="1"/>
</dbReference>
<dbReference type="GO" id="GO:0005829">
    <property type="term" value="C:cytosol"/>
    <property type="evidence" value="ECO:0007669"/>
    <property type="project" value="TreeGrafter"/>
</dbReference>
<feature type="binding site" evidence="7">
    <location>
        <position position="191"/>
    </location>
    <ligand>
        <name>L-glutamate</name>
        <dbReference type="ChEBI" id="CHEBI:29985"/>
    </ligand>
</feature>
<evidence type="ECO:0000256" key="3">
    <source>
        <dbReference type="ARBA" id="ARBA00022741"/>
    </source>
</evidence>
<feature type="binding site" evidence="7">
    <location>
        <position position="44"/>
    </location>
    <ligand>
        <name>L-glutamate</name>
        <dbReference type="ChEBI" id="CHEBI:29985"/>
    </ligand>
</feature>
<dbReference type="InterPro" id="IPR022380">
    <property type="entry name" value="Glu-Q_tRNA(Asp)_Synthase"/>
</dbReference>
<feature type="binding site" evidence="7">
    <location>
        <position position="209"/>
    </location>
    <ligand>
        <name>L-glutamate</name>
        <dbReference type="ChEBI" id="CHEBI:29985"/>
    </ligand>
</feature>
<comment type="similarity">
    <text evidence="7">Belongs to the class-I aminoacyl-tRNA synthetase family. GluQ subfamily.</text>
</comment>
<keyword evidence="6 7" id="KW-0030">Aminoacyl-tRNA synthetase</keyword>